<name>A0A931BU41_9HYPH</name>
<sequence length="319" mass="34931">MARPRRVVPPPVATARQERPKINATTHVVVFGDVLADFASQGLDDLFADAIDVAVVRKTRGDSGLVRHDAADWSKFIKDALDADRKTTVAVVMLGATDRQALKDGENSVEPFTERWKELYRDRVDALLRTFQDRKIPVVWIGLPPMKNNKLTDDILAMNEIYRESVQRLGGTYVDIWPGFVDEDNRYVMTGPDVDGELAKLRANDGVQFTNAGARKIAHFANADIKRILETAQPGSADSIDAALPAPPDTAMPPSLPVKPAIGPVLPLTRPDPASGGKLISETPKLNGDQAYSVRRALRNGVAPVSRPGRADDFRWPPS</sequence>
<evidence type="ECO:0000313" key="2">
    <source>
        <dbReference type="EMBL" id="MBF9234753.1"/>
    </source>
</evidence>
<gene>
    <name evidence="2" type="ORF">I2H38_15360</name>
</gene>
<dbReference type="InterPro" id="IPR007407">
    <property type="entry name" value="DUF459"/>
</dbReference>
<evidence type="ECO:0000256" key="1">
    <source>
        <dbReference type="SAM" id="MobiDB-lite"/>
    </source>
</evidence>
<keyword evidence="3" id="KW-1185">Reference proteome</keyword>
<feature type="compositionally biased region" description="Basic and acidic residues" evidence="1">
    <location>
        <begin position="309"/>
        <end position="319"/>
    </location>
</feature>
<comment type="caution">
    <text evidence="2">The sequence shown here is derived from an EMBL/GenBank/DDBJ whole genome shotgun (WGS) entry which is preliminary data.</text>
</comment>
<organism evidence="2 3">
    <name type="scientific">Microvirga alba</name>
    <dbReference type="NCBI Taxonomy" id="2791025"/>
    <lineage>
        <taxon>Bacteria</taxon>
        <taxon>Pseudomonadati</taxon>
        <taxon>Pseudomonadota</taxon>
        <taxon>Alphaproteobacteria</taxon>
        <taxon>Hyphomicrobiales</taxon>
        <taxon>Methylobacteriaceae</taxon>
        <taxon>Microvirga</taxon>
    </lineage>
</organism>
<proteinExistence type="predicted"/>
<dbReference type="GO" id="GO:0016788">
    <property type="term" value="F:hydrolase activity, acting on ester bonds"/>
    <property type="evidence" value="ECO:0007669"/>
    <property type="project" value="UniProtKB-ARBA"/>
</dbReference>
<dbReference type="AlphaFoldDB" id="A0A931BU41"/>
<dbReference type="EMBL" id="JADQDO010000008">
    <property type="protein sequence ID" value="MBF9234753.1"/>
    <property type="molecule type" value="Genomic_DNA"/>
</dbReference>
<dbReference type="SUPFAM" id="SSF52266">
    <property type="entry name" value="SGNH hydrolase"/>
    <property type="match status" value="1"/>
</dbReference>
<protein>
    <submittedName>
        <fullName evidence="2">DUF459 domain-containing protein</fullName>
    </submittedName>
</protein>
<dbReference type="CDD" id="cd01829">
    <property type="entry name" value="SGNH_hydrolase_peri2"/>
    <property type="match status" value="1"/>
</dbReference>
<reference evidence="2" key="1">
    <citation type="submission" date="2020-11" db="EMBL/GenBank/DDBJ databases">
        <authorList>
            <person name="Kim M.K."/>
        </authorList>
    </citation>
    <scope>NUCLEOTIDE SEQUENCE</scope>
    <source>
        <strain evidence="2">BT350</strain>
    </source>
</reference>
<dbReference type="Proteomes" id="UP000599312">
    <property type="component" value="Unassembled WGS sequence"/>
</dbReference>
<dbReference type="InterPro" id="IPR036514">
    <property type="entry name" value="SGNH_hydro_sf"/>
</dbReference>
<accession>A0A931BU41</accession>
<dbReference type="Pfam" id="PF04311">
    <property type="entry name" value="DUF459"/>
    <property type="match status" value="1"/>
</dbReference>
<evidence type="ECO:0000313" key="3">
    <source>
        <dbReference type="Proteomes" id="UP000599312"/>
    </source>
</evidence>
<dbReference type="Gene3D" id="3.40.50.1110">
    <property type="entry name" value="SGNH hydrolase"/>
    <property type="match status" value="1"/>
</dbReference>
<feature type="region of interest" description="Disordered" evidence="1">
    <location>
        <begin position="299"/>
        <end position="319"/>
    </location>
</feature>